<protein>
    <submittedName>
        <fullName evidence="2">Uncharacterized protein</fullName>
    </submittedName>
</protein>
<sequence>MAFPFDPDVIKRNLRSHGFNSHQAAIVSHLALDKLRELHSQTNQPVALESIAEAIKQYAADEVARERAVRPEIRAQGISILEDMEANLQHLRSMPKIDTHIVKDTPHDGKQTKRFRFDADGLEYFFGNEDPYHPQLPRPSSRRRRQRRRDDCATVSGSLTTGRQHSRDLITALCARTEIAVELGKHLRPEDLVALYATSRMFHQAINEHLLSSIRTWIEYKAPEAGRIFKYKLYRRHLIPDPAGRTWAAQYQGTSTESEKPLLMRQVRTVPGLRYLQLVLGRDRCCRQIVAIMARNGFLMPKSMHHTLLRLWLLMDIPTTGQRLALLRNTDIWTDQDLYNAQMLFLKLSMMFNDPIYGPLSNELLHLALGQKGLYPLWQLLMQKRFTTLPELLEWKVRYDYDIPTDLRGGGRANESTVHGVPIHEVGIGHFEGWGLGDIHLQRPDELIPVEAIARGLVLDDHLVYMMLWGYIDFETGENIVPTEQDMYISDEEDALQHMDTTGHWKKKHALKKRFMDLTQLQQQQIMDEDEDDRLRALAWTGDTTEPVAAADEYNSHYHNIIEPYTLDDEIRRGYIVRPRSQNPHESGGTDGKADGVSPVLSPPSSNDTRGWEAFVQAALATVPVELNEEQALRAQAYESYHVDEIYGDWDWAAWLAEREARGRSAGGESLSSTNEDDEEEWEEEADDEYEENDGDDDDEDDDDDEEQETIILDEMQSAYEDELHGREERYYEEGDGTLDAETDDGDENDEGDDDDDDENGDEEEDDDEEGDDADAKLALLLDATRYFHQDSTAAPGAQLRELLQEHAPEVIIAAEAATAPPRSYKRYSNKSETVHAKLGS</sequence>
<reference evidence="2" key="1">
    <citation type="journal article" date="2020" name="bioRxiv">
        <title>Whole genome comparisons of ergot fungi reveals the divergence and evolution of species within the genus Claviceps are the result of varying mechanisms driving genome evolution and host range expansion.</title>
        <authorList>
            <person name="Wyka S.A."/>
            <person name="Mondo S.J."/>
            <person name="Liu M."/>
            <person name="Dettman J."/>
            <person name="Nalam V."/>
            <person name="Broders K.D."/>
        </authorList>
    </citation>
    <scope>NUCLEOTIDE SEQUENCE</scope>
    <source>
        <strain evidence="2">CCC 602</strain>
    </source>
</reference>
<dbReference type="OrthoDB" id="4966at2759"/>
<evidence type="ECO:0000256" key="1">
    <source>
        <dbReference type="SAM" id="MobiDB-lite"/>
    </source>
</evidence>
<dbReference type="EMBL" id="SRPW01000497">
    <property type="protein sequence ID" value="KAG6014106.1"/>
    <property type="molecule type" value="Genomic_DNA"/>
</dbReference>
<proteinExistence type="predicted"/>
<feature type="compositionally biased region" description="Acidic residues" evidence="1">
    <location>
        <begin position="734"/>
        <end position="773"/>
    </location>
</feature>
<feature type="compositionally biased region" description="Acidic residues" evidence="1">
    <location>
        <begin position="675"/>
        <end position="709"/>
    </location>
</feature>
<feature type="region of interest" description="Disordered" evidence="1">
    <location>
        <begin position="126"/>
        <end position="159"/>
    </location>
</feature>
<name>A0A9P7NDS4_9HYPO</name>
<feature type="compositionally biased region" description="Basic and acidic residues" evidence="1">
    <location>
        <begin position="722"/>
        <end position="733"/>
    </location>
</feature>
<accession>A0A9P7NDS4</accession>
<feature type="region of interest" description="Disordered" evidence="1">
    <location>
        <begin position="579"/>
        <end position="609"/>
    </location>
</feature>
<organism evidence="2 3">
    <name type="scientific">Claviceps pusilla</name>
    <dbReference type="NCBI Taxonomy" id="123648"/>
    <lineage>
        <taxon>Eukaryota</taxon>
        <taxon>Fungi</taxon>
        <taxon>Dikarya</taxon>
        <taxon>Ascomycota</taxon>
        <taxon>Pezizomycotina</taxon>
        <taxon>Sordariomycetes</taxon>
        <taxon>Hypocreomycetidae</taxon>
        <taxon>Hypocreales</taxon>
        <taxon>Clavicipitaceae</taxon>
        <taxon>Claviceps</taxon>
    </lineage>
</organism>
<keyword evidence="3" id="KW-1185">Reference proteome</keyword>
<evidence type="ECO:0000313" key="3">
    <source>
        <dbReference type="Proteomes" id="UP000748025"/>
    </source>
</evidence>
<gene>
    <name evidence="2" type="ORF">E4U43_006912</name>
</gene>
<evidence type="ECO:0000313" key="2">
    <source>
        <dbReference type="EMBL" id="KAG6014106.1"/>
    </source>
</evidence>
<dbReference type="Proteomes" id="UP000748025">
    <property type="component" value="Unassembled WGS sequence"/>
</dbReference>
<feature type="region of interest" description="Disordered" evidence="1">
    <location>
        <begin position="819"/>
        <end position="841"/>
    </location>
</feature>
<comment type="caution">
    <text evidence="2">The sequence shown here is derived from an EMBL/GenBank/DDBJ whole genome shotgun (WGS) entry which is preliminary data.</text>
</comment>
<feature type="region of interest" description="Disordered" evidence="1">
    <location>
        <begin position="663"/>
        <end position="775"/>
    </location>
</feature>
<dbReference type="AlphaFoldDB" id="A0A9P7NDS4"/>